<dbReference type="STRING" id="1071378.G0WHX8"/>
<dbReference type="KEGG" id="ndi:NDAI_0K01980"/>
<keyword evidence="4" id="KW-0496">Mitochondrion</keyword>
<evidence type="ECO:0000256" key="2">
    <source>
        <dbReference type="ARBA" id="ARBA00008860"/>
    </source>
</evidence>
<evidence type="ECO:0000256" key="3">
    <source>
        <dbReference type="ARBA" id="ARBA00022980"/>
    </source>
</evidence>
<dbReference type="OMA" id="FQFTKFL"/>
<evidence type="ECO:0000256" key="6">
    <source>
        <dbReference type="ARBA" id="ARBA00035183"/>
    </source>
</evidence>
<keyword evidence="3" id="KW-0689">Ribosomal protein</keyword>
<comment type="similarity">
    <text evidence="2">Belongs to the mitochondrion-specific ribosomal protein mL50 family.</text>
</comment>
<proteinExistence type="inferred from homology"/>
<dbReference type="Pfam" id="PF10501">
    <property type="entry name" value="Ribosomal_L50"/>
    <property type="match status" value="1"/>
</dbReference>
<evidence type="ECO:0000256" key="5">
    <source>
        <dbReference type="ARBA" id="ARBA00023274"/>
    </source>
</evidence>
<dbReference type="InterPro" id="IPR036736">
    <property type="entry name" value="ACP-like_sf"/>
</dbReference>
<keyword evidence="5" id="KW-0687">Ribonucleoprotein</keyword>
<dbReference type="InterPro" id="IPR018305">
    <property type="entry name" value="Ribosomal_m50"/>
</dbReference>
<name>G0WHX8_NAUDC</name>
<sequence>MLSINKSVLLEKSIRNGNISLTRNFHVINSPSLDIMDWFKSRNKMKGEGKDTEGEESVKIVNKRATKDLIQDIETRKDNKDDTDDTSLATHKLKLIPENFIGRRNNRKVGSQNKRLYKDAPFNYWLNKTKVQNETELEKIMESLLNEVNADKELMDEPLPDLVTKFKFVKELQAKTGYMIPDYQITIMNTPAAFKQYYIDNIFSGKLQRFKESEPNAIHFENKQFTAPNIYLVNTVDERDISGKMQKKKYNKIIDEVRKMEEIRTKKIIEEARTN</sequence>
<keyword evidence="8" id="KW-1185">Reference proteome</keyword>
<dbReference type="GO" id="GO:0005762">
    <property type="term" value="C:mitochondrial large ribosomal subunit"/>
    <property type="evidence" value="ECO:0007669"/>
    <property type="project" value="EnsemblFungi"/>
</dbReference>
<accession>G0WHX8</accession>
<reference evidence="7 8" key="1">
    <citation type="journal article" date="2011" name="Proc. Natl. Acad. Sci. U.S.A.">
        <title>Evolutionary erosion of yeast sex chromosomes by mating-type switching accidents.</title>
        <authorList>
            <person name="Gordon J.L."/>
            <person name="Armisen D."/>
            <person name="Proux-Wera E."/>
            <person name="Oheigeartaigh S.S."/>
            <person name="Byrne K.P."/>
            <person name="Wolfe K.H."/>
        </authorList>
    </citation>
    <scope>NUCLEOTIDE SEQUENCE [LARGE SCALE GENOMIC DNA]</scope>
    <source>
        <strain evidence="8">ATCC 10597 / BCRC 20456 / CBS 421 / NBRC 0211 / NRRL Y-12639</strain>
    </source>
</reference>
<dbReference type="Proteomes" id="UP000000689">
    <property type="component" value="Chromosome 11"/>
</dbReference>
<evidence type="ECO:0000313" key="7">
    <source>
        <dbReference type="EMBL" id="CCD27389.1"/>
    </source>
</evidence>
<dbReference type="HOGENOM" id="CLU_103468_0_0_1"/>
<dbReference type="GO" id="GO:0003735">
    <property type="term" value="F:structural constituent of ribosome"/>
    <property type="evidence" value="ECO:0007669"/>
    <property type="project" value="EnsemblFungi"/>
</dbReference>
<dbReference type="AlphaFoldDB" id="G0WHX8"/>
<dbReference type="GeneID" id="11497755"/>
<gene>
    <name evidence="7" type="primary">NDAI0K01980</name>
    <name evidence="7" type="ordered locus">NDAI_0K01980</name>
</gene>
<organism evidence="7 8">
    <name type="scientific">Naumovozyma dairenensis (strain ATCC 10597 / BCRC 20456 / CBS 421 / NBRC 0211 / NRRL Y-12639)</name>
    <name type="common">Saccharomyces dairenensis</name>
    <dbReference type="NCBI Taxonomy" id="1071378"/>
    <lineage>
        <taxon>Eukaryota</taxon>
        <taxon>Fungi</taxon>
        <taxon>Dikarya</taxon>
        <taxon>Ascomycota</taxon>
        <taxon>Saccharomycotina</taxon>
        <taxon>Saccharomycetes</taxon>
        <taxon>Saccharomycetales</taxon>
        <taxon>Saccharomycetaceae</taxon>
        <taxon>Naumovozyma</taxon>
    </lineage>
</organism>
<dbReference type="RefSeq" id="XP_003672632.1">
    <property type="nucleotide sequence ID" value="XM_003672584.1"/>
</dbReference>
<comment type="subcellular location">
    <subcellularLocation>
        <location evidence="1">Mitochondrion</location>
    </subcellularLocation>
</comment>
<evidence type="ECO:0000256" key="1">
    <source>
        <dbReference type="ARBA" id="ARBA00004173"/>
    </source>
</evidence>
<dbReference type="Gene3D" id="1.10.1200.10">
    <property type="entry name" value="ACP-like"/>
    <property type="match status" value="1"/>
</dbReference>
<protein>
    <recommendedName>
        <fullName evidence="6">Large ribosomal subunit protein mL50</fullName>
    </recommendedName>
</protein>
<evidence type="ECO:0000313" key="8">
    <source>
        <dbReference type="Proteomes" id="UP000000689"/>
    </source>
</evidence>
<evidence type="ECO:0000256" key="4">
    <source>
        <dbReference type="ARBA" id="ARBA00023128"/>
    </source>
</evidence>
<dbReference type="eggNOG" id="ENOG502S1NZ">
    <property type="taxonomic scope" value="Eukaryota"/>
</dbReference>
<dbReference type="EMBL" id="HE580277">
    <property type="protein sequence ID" value="CCD27389.1"/>
    <property type="molecule type" value="Genomic_DNA"/>
</dbReference>
<dbReference type="OrthoDB" id="3980895at2759"/>